<keyword evidence="9" id="KW-0472">Membrane</keyword>
<evidence type="ECO:0000256" key="9">
    <source>
        <dbReference type="ARBA" id="ARBA00023136"/>
    </source>
</evidence>
<keyword evidence="7" id="KW-0406">Ion transport</keyword>
<gene>
    <name evidence="12" type="ORF">RK55_006770</name>
</gene>
<reference evidence="13" key="1">
    <citation type="submission" date="2017-12" db="EMBL/GenBank/DDBJ databases">
        <title>FDA dAtabase for Regulatory Grade micrObial Sequences (FDA-ARGOS): Supporting development and validation of Infectious Disease Dx tests.</title>
        <authorList>
            <person name="Sichtig H."/>
            <person name="Tallon L."/>
            <person name="Sadzewicz L."/>
            <person name="Sengamalay N."/>
            <person name="Nagaraj S."/>
            <person name="Vavikolanu K."/>
            <person name="Aluvathingal J."/>
            <person name="Nadendla S."/>
            <person name="Pirone D.C."/>
            <person name="Hoffman M."/>
            <person name="Muruvanda T."/>
            <person name="Allard M."/>
            <person name="Evans P."/>
        </authorList>
    </citation>
    <scope>NUCLEOTIDE SEQUENCE [LARGE SCALE GENOMIC DNA]</scope>
    <source>
        <strain evidence="13">FDAARGOS_55</strain>
    </source>
</reference>
<evidence type="ECO:0000256" key="8">
    <source>
        <dbReference type="ARBA" id="ARBA00023114"/>
    </source>
</evidence>
<evidence type="ECO:0000256" key="1">
    <source>
        <dbReference type="ARBA" id="ARBA00004442"/>
    </source>
</evidence>
<evidence type="ECO:0000256" key="5">
    <source>
        <dbReference type="ARBA" id="ARBA00022692"/>
    </source>
</evidence>
<dbReference type="InterPro" id="IPR053713">
    <property type="entry name" value="Bact_OM_Channel_sf"/>
</dbReference>
<evidence type="ECO:0000313" key="13">
    <source>
        <dbReference type="Proteomes" id="UP000236163"/>
    </source>
</evidence>
<keyword evidence="6 11" id="KW-0732">Signal</keyword>
<keyword evidence="3" id="KW-1134">Transmembrane beta strand</keyword>
<dbReference type="GO" id="GO:0006811">
    <property type="term" value="P:monoatomic ion transport"/>
    <property type="evidence" value="ECO:0007669"/>
    <property type="project" value="UniProtKB-KW"/>
</dbReference>
<evidence type="ECO:0000256" key="2">
    <source>
        <dbReference type="ARBA" id="ARBA00022448"/>
    </source>
</evidence>
<feature type="signal peptide" evidence="11">
    <location>
        <begin position="1"/>
        <end position="19"/>
    </location>
</feature>
<comment type="caution">
    <text evidence="12">The sequence shown here is derived from an EMBL/GenBank/DDBJ whole genome shotgun (WGS) entry which is preliminary data.</text>
</comment>
<dbReference type="Gene3D" id="2.40.160.40">
    <property type="entry name" value="monomeric porin ompg"/>
    <property type="match status" value="1"/>
</dbReference>
<organism evidence="12 13">
    <name type="scientific">Salmonella enterica subsp. houtenae serovar 50:g,z51:-</name>
    <dbReference type="NCBI Taxonomy" id="1173947"/>
    <lineage>
        <taxon>Bacteria</taxon>
        <taxon>Pseudomonadati</taxon>
        <taxon>Pseudomonadota</taxon>
        <taxon>Gammaproteobacteria</taxon>
        <taxon>Enterobacterales</taxon>
        <taxon>Enterobacteriaceae</taxon>
        <taxon>Salmonella</taxon>
    </lineage>
</organism>
<keyword evidence="4" id="KW-0762">Sugar transport</keyword>
<evidence type="ECO:0000256" key="6">
    <source>
        <dbReference type="ARBA" id="ARBA00022729"/>
    </source>
</evidence>
<evidence type="ECO:0000256" key="7">
    <source>
        <dbReference type="ARBA" id="ARBA00023065"/>
    </source>
</evidence>
<dbReference type="GO" id="GO:0046930">
    <property type="term" value="C:pore complex"/>
    <property type="evidence" value="ECO:0007669"/>
    <property type="project" value="UniProtKB-KW"/>
</dbReference>
<comment type="subcellular location">
    <subcellularLocation>
        <location evidence="1">Cell outer membrane</location>
    </subcellularLocation>
</comment>
<name>A0A2K0JCA4_SALHO</name>
<dbReference type="EMBL" id="JWSP02000004">
    <property type="protein sequence ID" value="PNO32912.1"/>
    <property type="molecule type" value="Genomic_DNA"/>
</dbReference>
<keyword evidence="10" id="KW-0998">Cell outer membrane</keyword>
<protein>
    <submittedName>
        <fullName evidence="12">Porin</fullName>
    </submittedName>
</protein>
<accession>A0A2K0JCA4</accession>
<evidence type="ECO:0000256" key="11">
    <source>
        <dbReference type="SAM" id="SignalP"/>
    </source>
</evidence>
<dbReference type="AlphaFoldDB" id="A0A2K0JCA4"/>
<dbReference type="GO" id="GO:0009279">
    <property type="term" value="C:cell outer membrane"/>
    <property type="evidence" value="ECO:0007669"/>
    <property type="project" value="UniProtKB-SubCell"/>
</dbReference>
<evidence type="ECO:0000256" key="3">
    <source>
        <dbReference type="ARBA" id="ARBA00022452"/>
    </source>
</evidence>
<keyword evidence="5" id="KW-0812">Transmembrane</keyword>
<proteinExistence type="predicted"/>
<sequence length="232" mass="27416">MNKTALLLAVCCCPIVGHAMTFDMRGGYKEASHNYESRFKMSQSFKSGYWLSMETDNKQGDDNFDQSTVSYNEIEGNYKYTLNPKITIQPGMIYHWSTDGAQIRPYVKFIWGMTDSIYSGIRFRYDWNQYDSTDLSGNQDKGSVERLDLYLGWQNQYWSIQDNPVFYRYVNDFHYNNGKKSAYENDLVIKYKLNKTWQPYVEWDYMEQQGKYNGESGLTENRFRVGLTINFE</sequence>
<feature type="chain" id="PRO_5030049824" evidence="11">
    <location>
        <begin position="20"/>
        <end position="232"/>
    </location>
</feature>
<evidence type="ECO:0000256" key="4">
    <source>
        <dbReference type="ARBA" id="ARBA00022597"/>
    </source>
</evidence>
<dbReference type="Pfam" id="PF06178">
    <property type="entry name" value="KdgM"/>
    <property type="match status" value="1"/>
</dbReference>
<dbReference type="Proteomes" id="UP000236163">
    <property type="component" value="Unassembled WGS sequence"/>
</dbReference>
<dbReference type="STRING" id="523831.SEHO0A_03878"/>
<dbReference type="InterPro" id="IPR009331">
    <property type="entry name" value="Oligogalacturonate-sp_porin"/>
</dbReference>
<evidence type="ECO:0000313" key="12">
    <source>
        <dbReference type="EMBL" id="PNO32912.1"/>
    </source>
</evidence>
<keyword evidence="2" id="KW-0813">Transport</keyword>
<dbReference type="PANTHER" id="PTHR38105">
    <property type="entry name" value="OUTER MEMBRANE PROTEIN-RELATED-RELATED"/>
    <property type="match status" value="1"/>
</dbReference>
<evidence type="ECO:0000256" key="10">
    <source>
        <dbReference type="ARBA" id="ARBA00023237"/>
    </source>
</evidence>
<dbReference type="GO" id="GO:0015772">
    <property type="term" value="P:oligosaccharide transport"/>
    <property type="evidence" value="ECO:0007669"/>
    <property type="project" value="TreeGrafter"/>
</dbReference>
<dbReference type="GO" id="GO:0015288">
    <property type="term" value="F:porin activity"/>
    <property type="evidence" value="ECO:0007669"/>
    <property type="project" value="UniProtKB-KW"/>
</dbReference>
<dbReference type="PANTHER" id="PTHR38105:SF2">
    <property type="entry name" value="N-ACETYLNEURAMINIC ACID OUTER MEMBRANE CHANNEL PROTEIN NANC-RELATED"/>
    <property type="match status" value="1"/>
</dbReference>
<keyword evidence="8" id="KW-0626">Porin</keyword>